<dbReference type="SUPFAM" id="SSF54695">
    <property type="entry name" value="POZ domain"/>
    <property type="match status" value="2"/>
</dbReference>
<keyword evidence="3" id="KW-0175">Coiled coil</keyword>
<comment type="caution">
    <text evidence="6">The sequence shown here is derived from an EMBL/GenBank/DDBJ whole genome shotgun (WGS) entry which is preliminary data.</text>
</comment>
<reference evidence="6" key="1">
    <citation type="submission" date="2022-10" db="EMBL/GenBank/DDBJ databases">
        <title>Novel sulphate-reducing endosymbionts in the free-living metamonad Anaeramoeba.</title>
        <authorList>
            <person name="Jerlstrom-Hultqvist J."/>
            <person name="Cepicka I."/>
            <person name="Gallot-Lavallee L."/>
            <person name="Salas-Leiva D."/>
            <person name="Curtis B.A."/>
            <person name="Zahonova K."/>
            <person name="Pipaliya S."/>
            <person name="Dacks J."/>
            <person name="Roger A.J."/>
        </authorList>
    </citation>
    <scope>NUCLEOTIDE SEQUENCE</scope>
    <source>
        <strain evidence="6">BMAN</strain>
    </source>
</reference>
<dbReference type="AlphaFoldDB" id="A0A9Q0RGT0"/>
<dbReference type="CDD" id="cd18186">
    <property type="entry name" value="BTB_POZ_ZBTB_KLHL-like"/>
    <property type="match status" value="1"/>
</dbReference>
<dbReference type="InterPro" id="IPR011333">
    <property type="entry name" value="SKP1/BTB/POZ_sf"/>
</dbReference>
<dbReference type="InterPro" id="IPR000210">
    <property type="entry name" value="BTB/POZ_dom"/>
</dbReference>
<feature type="coiled-coil region" evidence="3">
    <location>
        <begin position="363"/>
        <end position="448"/>
    </location>
</feature>
<dbReference type="SMART" id="SM00225">
    <property type="entry name" value="BTB"/>
    <property type="match status" value="1"/>
</dbReference>
<dbReference type="PANTHER" id="PTHR46376:SF1">
    <property type="entry name" value="LEUCINE-ZIPPER-LIKE TRANSCRIPTIONAL REGULATOR 1"/>
    <property type="match status" value="1"/>
</dbReference>
<keyword evidence="1" id="KW-0880">Kelch repeat</keyword>
<sequence length="672" mass="79572">MNKEIKEKKKEIKEKKYKKWNVEDFPENTQLPFGYYPSIRVLYYKKEEAFIFFMSHSEYGYGDFELYIYYPQTKKFNKMGVIRQYLYNIYDCLIFEDTLLLISTNFMLVNLLKKSNDSFEIQTKPLNNKLYSSNFKSLYYDGTIYIYSGSEHINNFSFYEYDIVSDSLKMITHDKGNAPKPRSGASWNIYDDEIILYGGWGHYNDNDFIFGFNLKNEEWRIIEAKSSFIPDQRSGHGAVIYRHSLFIFGGKIHKTNKETDELLFFNFHTNTWNKIQTMRLDRPLAKRDPTVFERDGNMYVIGGSSYDVVVSKYTTVKEFHSISLISDLQRDLGNFLVSQDLTDFEIICSDGKSIRAHSYFLKIRSKLFKKEKEENENENQNENENENQIKNENQNENQNENENQIKNQNQIKNENENQNQIKNENQNENENENQIQIQNQNIQEITQDTIKEEDFLNMIKYECSKYPFEVVDSFIFFIYTGIHKMKFDDPQFSIVSSLLHGFGFNPKNGSEQLQKDMKDLYEDEESKDFTILIEDQKLQAHKMLLAARSELYRNMLLLNVNDTSNTAPDFSGRSFEAVKRFVYFLYTDELTNINEELADELYDCSEYYGMSSSQLDAMYNHLKLKKKRRIAKKKAQEKIKKMQKQNEKAEEKAKNDPAFQIKSKQKSNCLIN</sequence>
<organism evidence="6 7">
    <name type="scientific">Anaeramoeba ignava</name>
    <name type="common">Anaerobic marine amoeba</name>
    <dbReference type="NCBI Taxonomy" id="1746090"/>
    <lineage>
        <taxon>Eukaryota</taxon>
        <taxon>Metamonada</taxon>
        <taxon>Anaeramoebidae</taxon>
        <taxon>Anaeramoeba</taxon>
    </lineage>
</organism>
<evidence type="ECO:0000256" key="4">
    <source>
        <dbReference type="SAM" id="MobiDB-lite"/>
    </source>
</evidence>
<evidence type="ECO:0000256" key="1">
    <source>
        <dbReference type="ARBA" id="ARBA00022441"/>
    </source>
</evidence>
<gene>
    <name evidence="6" type="ORF">M0811_14648</name>
</gene>
<feature type="domain" description="BTB" evidence="5">
    <location>
        <begin position="527"/>
        <end position="594"/>
    </location>
</feature>
<evidence type="ECO:0000313" key="7">
    <source>
        <dbReference type="Proteomes" id="UP001149090"/>
    </source>
</evidence>
<dbReference type="GO" id="GO:0005794">
    <property type="term" value="C:Golgi apparatus"/>
    <property type="evidence" value="ECO:0007669"/>
    <property type="project" value="TreeGrafter"/>
</dbReference>
<dbReference type="PANTHER" id="PTHR46376">
    <property type="entry name" value="LEUCINE-ZIPPER-LIKE TRANSCRIPTIONAL REGULATOR 1"/>
    <property type="match status" value="1"/>
</dbReference>
<dbReference type="Pfam" id="PF00651">
    <property type="entry name" value="BTB"/>
    <property type="match status" value="1"/>
</dbReference>
<dbReference type="EMBL" id="JAPDFW010000041">
    <property type="protein sequence ID" value="KAJ5079078.1"/>
    <property type="molecule type" value="Genomic_DNA"/>
</dbReference>
<name>A0A9Q0RGT0_ANAIG</name>
<keyword evidence="2" id="KW-0677">Repeat</keyword>
<dbReference type="Gene3D" id="2.120.10.80">
    <property type="entry name" value="Kelch-type beta propeller"/>
    <property type="match status" value="1"/>
</dbReference>
<dbReference type="OrthoDB" id="6359816at2759"/>
<dbReference type="Pfam" id="PF24681">
    <property type="entry name" value="Kelch_KLHDC2_KLHL20_DRC7"/>
    <property type="match status" value="1"/>
</dbReference>
<feature type="compositionally biased region" description="Basic and acidic residues" evidence="4">
    <location>
        <begin position="634"/>
        <end position="655"/>
    </location>
</feature>
<proteinExistence type="predicted"/>
<dbReference type="PROSITE" id="PS50097">
    <property type="entry name" value="BTB"/>
    <property type="match status" value="1"/>
</dbReference>
<keyword evidence="7" id="KW-1185">Reference proteome</keyword>
<dbReference type="InterPro" id="IPR015915">
    <property type="entry name" value="Kelch-typ_b-propeller"/>
</dbReference>
<evidence type="ECO:0000259" key="5">
    <source>
        <dbReference type="PROSITE" id="PS50097"/>
    </source>
</evidence>
<evidence type="ECO:0000256" key="2">
    <source>
        <dbReference type="ARBA" id="ARBA00022737"/>
    </source>
</evidence>
<feature type="region of interest" description="Disordered" evidence="4">
    <location>
        <begin position="631"/>
        <end position="672"/>
    </location>
</feature>
<dbReference type="Gene3D" id="3.30.710.10">
    <property type="entry name" value="Potassium Channel Kv1.1, Chain A"/>
    <property type="match status" value="2"/>
</dbReference>
<dbReference type="InterPro" id="IPR051568">
    <property type="entry name" value="LZTR1/Attractin"/>
</dbReference>
<evidence type="ECO:0000313" key="6">
    <source>
        <dbReference type="EMBL" id="KAJ5079078.1"/>
    </source>
</evidence>
<evidence type="ECO:0000256" key="3">
    <source>
        <dbReference type="SAM" id="Coils"/>
    </source>
</evidence>
<protein>
    <submittedName>
        <fullName evidence="6">Leucine-zipper-like transcriptional regulator 1</fullName>
    </submittedName>
</protein>
<dbReference type="Proteomes" id="UP001149090">
    <property type="component" value="Unassembled WGS sequence"/>
</dbReference>
<dbReference type="SUPFAM" id="SSF117281">
    <property type="entry name" value="Kelch motif"/>
    <property type="match status" value="1"/>
</dbReference>
<accession>A0A9Q0RGT0</accession>